<dbReference type="PANTHER" id="PTHR35908">
    <property type="entry name" value="HYPOTHETICAL FUSION PROTEIN"/>
    <property type="match status" value="1"/>
</dbReference>
<dbReference type="PROSITE" id="PS51819">
    <property type="entry name" value="VOC"/>
    <property type="match status" value="1"/>
</dbReference>
<organism evidence="2">
    <name type="scientific">hydrothermal vent metagenome</name>
    <dbReference type="NCBI Taxonomy" id="652676"/>
    <lineage>
        <taxon>unclassified sequences</taxon>
        <taxon>metagenomes</taxon>
        <taxon>ecological metagenomes</taxon>
    </lineage>
</organism>
<sequence length="119" mass="13349">MTVPYARIGAVMIDCHDPEALTEFWSAVIGIEVAQTYPGYVFTTKIPGNHIRLAFQKVPEDKLVKNRLHLDLSHEDPEAFVAQVESLGGSRIEDHDVEGMTWTVLADPEGNEFCVTERH</sequence>
<dbReference type="InterPro" id="IPR037523">
    <property type="entry name" value="VOC_core"/>
</dbReference>
<dbReference type="SUPFAM" id="SSF54593">
    <property type="entry name" value="Glyoxalase/Bleomycin resistance protein/Dihydroxybiphenyl dioxygenase"/>
    <property type="match status" value="1"/>
</dbReference>
<dbReference type="Pfam" id="PF18029">
    <property type="entry name" value="Glyoxalase_6"/>
    <property type="match status" value="1"/>
</dbReference>
<dbReference type="PANTHER" id="PTHR35908:SF1">
    <property type="entry name" value="CONSERVED PROTEIN"/>
    <property type="match status" value="1"/>
</dbReference>
<reference evidence="2" key="1">
    <citation type="submission" date="2018-06" db="EMBL/GenBank/DDBJ databases">
        <authorList>
            <person name="Zhirakovskaya E."/>
        </authorList>
    </citation>
    <scope>NUCLEOTIDE SEQUENCE</scope>
</reference>
<gene>
    <name evidence="2" type="ORF">MNBD_ACTINO01-791</name>
</gene>
<dbReference type="EMBL" id="UOEI01000436">
    <property type="protein sequence ID" value="VAW05651.1"/>
    <property type="molecule type" value="Genomic_DNA"/>
</dbReference>
<dbReference type="AlphaFoldDB" id="A0A3B0SHE3"/>
<name>A0A3B0SHE3_9ZZZZ</name>
<feature type="domain" description="VOC" evidence="1">
    <location>
        <begin position="7"/>
        <end position="118"/>
    </location>
</feature>
<evidence type="ECO:0000313" key="2">
    <source>
        <dbReference type="EMBL" id="VAW05651.1"/>
    </source>
</evidence>
<accession>A0A3B0SHE3</accession>
<dbReference type="CDD" id="cd06587">
    <property type="entry name" value="VOC"/>
    <property type="match status" value="1"/>
</dbReference>
<dbReference type="InterPro" id="IPR029068">
    <property type="entry name" value="Glyas_Bleomycin-R_OHBP_Dase"/>
</dbReference>
<dbReference type="InterPro" id="IPR041581">
    <property type="entry name" value="Glyoxalase_6"/>
</dbReference>
<proteinExistence type="predicted"/>
<protein>
    <recommendedName>
        <fullName evidence="1">VOC domain-containing protein</fullName>
    </recommendedName>
</protein>
<evidence type="ECO:0000259" key="1">
    <source>
        <dbReference type="PROSITE" id="PS51819"/>
    </source>
</evidence>
<dbReference type="Gene3D" id="3.10.180.10">
    <property type="entry name" value="2,3-Dihydroxybiphenyl 1,2-Dioxygenase, domain 1"/>
    <property type="match status" value="1"/>
</dbReference>